<dbReference type="VEuPathDB" id="VectorBase:SSCA008670"/>
<dbReference type="PROSITE" id="PS01359">
    <property type="entry name" value="ZF_PHD_1"/>
    <property type="match status" value="1"/>
</dbReference>
<dbReference type="InterPro" id="IPR001965">
    <property type="entry name" value="Znf_PHD"/>
</dbReference>
<feature type="region of interest" description="Disordered" evidence="11">
    <location>
        <begin position="114"/>
        <end position="245"/>
    </location>
</feature>
<dbReference type="Gene3D" id="3.30.40.10">
    <property type="entry name" value="Zinc/RING finger domain, C3HC4 (zinc finger)"/>
    <property type="match status" value="1"/>
</dbReference>
<feature type="compositionally biased region" description="Low complexity" evidence="11">
    <location>
        <begin position="116"/>
        <end position="152"/>
    </location>
</feature>
<dbReference type="CDD" id="cd15586">
    <property type="entry name" value="PHD_ING4_5"/>
    <property type="match status" value="1"/>
</dbReference>
<dbReference type="OrthoDB" id="5411773at2759"/>
<dbReference type="GO" id="GO:0045893">
    <property type="term" value="P:positive regulation of DNA-templated transcription"/>
    <property type="evidence" value="ECO:0007669"/>
    <property type="project" value="TreeGrafter"/>
</dbReference>
<feature type="site" description="Histone H3K4me3 binding" evidence="7">
    <location>
        <position position="266"/>
    </location>
</feature>
<feature type="binding site" evidence="8">
    <location>
        <position position="283"/>
    </location>
    <ligand>
        <name>Zn(2+)</name>
        <dbReference type="ChEBI" id="CHEBI:29105"/>
        <label>1</label>
    </ligand>
</feature>
<dbReference type="EMBL" id="WVUK01000062">
    <property type="protein sequence ID" value="KAF7490411.1"/>
    <property type="molecule type" value="Genomic_DNA"/>
</dbReference>
<comment type="function">
    <text evidence="10">Component of an histone acetyltransferase complex.</text>
</comment>
<reference evidence="15" key="4">
    <citation type="submission" date="2022-06" db="UniProtKB">
        <authorList>
            <consortium name="EnsemblMetazoa"/>
        </authorList>
    </citation>
    <scope>IDENTIFICATION</scope>
</reference>
<feature type="site" description="Histone H3K4me3 binding" evidence="7">
    <location>
        <position position="278"/>
    </location>
</feature>
<comment type="domain">
    <text evidence="10">The PHD-type zinc finger mediates the binding to H3K4me3.</text>
</comment>
<evidence type="ECO:0000256" key="3">
    <source>
        <dbReference type="ARBA" id="ARBA00022723"/>
    </source>
</evidence>
<feature type="binding site" evidence="8">
    <location>
        <position position="280"/>
    </location>
    <ligand>
        <name>Zn(2+)</name>
        <dbReference type="ChEBI" id="CHEBI:29105"/>
        <label>1</label>
    </ligand>
</feature>
<comment type="subunit">
    <text evidence="10">Component of an histone acetyltransferase complex. Interacts with H3K4me3 and to a lesser extent with H3K4me2.</text>
</comment>
<sequence>MTASEMNQDIALRAYLQTYSDLIDDLPVDLARLISEIHRIDVKRDKYIRKIQHCQDFICQEDDPENQNYLNLLSKLEIALIALERETDLKIEITKSIMEQIDLKNRQLEASFRQVNTNSSSQSNGTNSSYSISANKNSNSNSSRSENASNGNHSPAFNKEKENNTSANGKRIRRGSNKNQSENNCGSGDDRSSTPINSNHNQNNNTNGHEKSNNSNKRGSKRGLKQNKSENKRGKSAYDDDQYNDDAFDPNEPTYCLCDQVSYGEMICCDNSDCSIEWFHFACVSLTTKPKGRWFCPNCRGERSNIQRK</sequence>
<feature type="binding site" evidence="8">
    <location>
        <position position="269"/>
    </location>
    <ligand>
        <name>Zn(2+)</name>
        <dbReference type="ChEBI" id="CHEBI:29105"/>
        <label>2</label>
    </ligand>
</feature>
<keyword evidence="5 8" id="KW-0862">Zinc</keyword>
<dbReference type="FunFam" id="3.30.40.10:FF:000021">
    <property type="entry name" value="Inhibitor of growth 2b"/>
    <property type="match status" value="1"/>
</dbReference>
<accession>A0A132AI55</accession>
<feature type="binding site" evidence="8">
    <location>
        <position position="296"/>
    </location>
    <ligand>
        <name>Zn(2+)</name>
        <dbReference type="ChEBI" id="CHEBI:29105"/>
        <label>2</label>
    </ligand>
</feature>
<dbReference type="SMART" id="SM00249">
    <property type="entry name" value="PHD"/>
    <property type="match status" value="1"/>
</dbReference>
<dbReference type="GO" id="GO:0008270">
    <property type="term" value="F:zinc ion binding"/>
    <property type="evidence" value="ECO:0007669"/>
    <property type="project" value="UniProtKB-KW"/>
</dbReference>
<feature type="binding site" evidence="8">
    <location>
        <position position="258"/>
    </location>
    <ligand>
        <name>Zn(2+)</name>
        <dbReference type="ChEBI" id="CHEBI:29105"/>
        <label>1</label>
    </ligand>
</feature>
<feature type="binding site" evidence="8">
    <location>
        <position position="274"/>
    </location>
    <ligand>
        <name>Zn(2+)</name>
        <dbReference type="ChEBI" id="CHEBI:29105"/>
        <label>2</label>
    </ligand>
</feature>
<keyword evidence="10" id="KW-0156">Chromatin regulator</keyword>
<dbReference type="GO" id="GO:0005634">
    <property type="term" value="C:nucleus"/>
    <property type="evidence" value="ECO:0007669"/>
    <property type="project" value="UniProtKB-SubCell"/>
</dbReference>
<evidence type="ECO:0000256" key="7">
    <source>
        <dbReference type="PIRSR" id="PIRSR628651-50"/>
    </source>
</evidence>
<keyword evidence="3 8" id="KW-0479">Metal-binding</keyword>
<evidence type="ECO:0000256" key="4">
    <source>
        <dbReference type="ARBA" id="ARBA00022771"/>
    </source>
</evidence>
<dbReference type="EnsemblMetazoa" id="SSS_2614s_mrna">
    <property type="protein sequence ID" value="KAF7490411.1"/>
    <property type="gene ID" value="SSS_2614"/>
</dbReference>
<evidence type="ECO:0000256" key="11">
    <source>
        <dbReference type="SAM" id="MobiDB-lite"/>
    </source>
</evidence>
<reference evidence="14 17" key="1">
    <citation type="journal article" date="2015" name="Parasit. Vectors">
        <title>Draft genome of the scabies mite.</title>
        <authorList>
            <person name="Rider S.D.Jr."/>
            <person name="Morgan M.S."/>
            <person name="Arlian L.G."/>
        </authorList>
    </citation>
    <scope>NUCLEOTIDE SEQUENCE [LARGE SCALE GENOMIC DNA]</scope>
    <source>
        <strain evidence="14">Arlian Lab</strain>
    </source>
</reference>
<name>A0A132AI55_SARSC</name>
<feature type="compositionally biased region" description="Polar residues" evidence="11">
    <location>
        <begin position="177"/>
        <end position="186"/>
    </location>
</feature>
<dbReference type="Pfam" id="PF12998">
    <property type="entry name" value="ING"/>
    <property type="match status" value="1"/>
</dbReference>
<comment type="subcellular location">
    <subcellularLocation>
        <location evidence="1 10">Nucleus</location>
    </subcellularLocation>
</comment>
<evidence type="ECO:0000256" key="2">
    <source>
        <dbReference type="ARBA" id="ARBA00010210"/>
    </source>
</evidence>
<evidence type="ECO:0000256" key="5">
    <source>
        <dbReference type="ARBA" id="ARBA00022833"/>
    </source>
</evidence>
<evidence type="ECO:0000313" key="15">
    <source>
        <dbReference type="EnsemblMetazoa" id="KAF7490411.1"/>
    </source>
</evidence>
<evidence type="ECO:0000313" key="14">
    <source>
        <dbReference type="EMBL" id="KPM10688.1"/>
    </source>
</evidence>
<organism evidence="14 17">
    <name type="scientific">Sarcoptes scabiei</name>
    <name type="common">Itch mite</name>
    <name type="synonym">Acarus scabiei</name>
    <dbReference type="NCBI Taxonomy" id="52283"/>
    <lineage>
        <taxon>Eukaryota</taxon>
        <taxon>Metazoa</taxon>
        <taxon>Ecdysozoa</taxon>
        <taxon>Arthropoda</taxon>
        <taxon>Chelicerata</taxon>
        <taxon>Arachnida</taxon>
        <taxon>Acari</taxon>
        <taxon>Acariformes</taxon>
        <taxon>Sarcoptiformes</taxon>
        <taxon>Astigmata</taxon>
        <taxon>Psoroptidia</taxon>
        <taxon>Sarcoptoidea</taxon>
        <taxon>Sarcoptidae</taxon>
        <taxon>Sarcoptinae</taxon>
        <taxon>Sarcoptes</taxon>
    </lineage>
</organism>
<protein>
    <recommendedName>
        <fullName evidence="10">Inhibitor of growth protein</fullName>
    </recommendedName>
</protein>
<dbReference type="Gene3D" id="6.10.140.1740">
    <property type="match status" value="1"/>
</dbReference>
<keyword evidence="4 9" id="KW-0863">Zinc-finger</keyword>
<evidence type="ECO:0000256" key="9">
    <source>
        <dbReference type="PROSITE-ProRule" id="PRU00146"/>
    </source>
</evidence>
<proteinExistence type="inferred from homology"/>
<dbReference type="InterPro" id="IPR019786">
    <property type="entry name" value="Zinc_finger_PHD-type_CS"/>
</dbReference>
<dbReference type="InterPro" id="IPR011011">
    <property type="entry name" value="Znf_FYVE_PHD"/>
</dbReference>
<reference evidence="16" key="2">
    <citation type="journal article" date="2020" name="PLoS Negl. Trop. Dis.">
        <title>High-quality nuclear genome for Sarcoptes scabiei-A critical resource for a neglected parasite.</title>
        <authorList>
            <person name="Korhonen P.K."/>
            <person name="Gasser R.B."/>
            <person name="Ma G."/>
            <person name="Wang T."/>
            <person name="Stroehlein A.J."/>
            <person name="Young N.D."/>
            <person name="Ang C.S."/>
            <person name="Fernando D.D."/>
            <person name="Lu H.C."/>
            <person name="Taylor S."/>
            <person name="Reynolds S.L."/>
            <person name="Mofiz E."/>
            <person name="Najaraj S.H."/>
            <person name="Gowda H."/>
            <person name="Madugundu A."/>
            <person name="Renuse S."/>
            <person name="Holt D."/>
            <person name="Pandey A."/>
            <person name="Papenfuss A.T."/>
            <person name="Fischer K."/>
        </authorList>
    </citation>
    <scope>NUCLEOTIDE SEQUENCE [LARGE SCALE GENOMIC DNA]</scope>
</reference>
<dbReference type="PANTHER" id="PTHR10333">
    <property type="entry name" value="INHIBITOR OF GROWTH PROTEIN"/>
    <property type="match status" value="1"/>
</dbReference>
<evidence type="ECO:0000256" key="6">
    <source>
        <dbReference type="ARBA" id="ARBA00023242"/>
    </source>
</evidence>
<dbReference type="PROSITE" id="PS50016">
    <property type="entry name" value="ZF_PHD_2"/>
    <property type="match status" value="1"/>
</dbReference>
<dbReference type="SUPFAM" id="SSF57903">
    <property type="entry name" value="FYVE/PHD zinc finger"/>
    <property type="match status" value="1"/>
</dbReference>
<dbReference type="InterPro" id="IPR019787">
    <property type="entry name" value="Znf_PHD-finger"/>
</dbReference>
<dbReference type="InterPro" id="IPR024610">
    <property type="entry name" value="ING_N_histone-binding"/>
</dbReference>
<feature type="binding site" evidence="8">
    <location>
        <position position="299"/>
    </location>
    <ligand>
        <name>Zn(2+)</name>
        <dbReference type="ChEBI" id="CHEBI:29105"/>
        <label>2</label>
    </ligand>
</feature>
<keyword evidence="6 10" id="KW-0539">Nucleus</keyword>
<evidence type="ECO:0000256" key="1">
    <source>
        <dbReference type="ARBA" id="ARBA00004123"/>
    </source>
</evidence>
<dbReference type="AlphaFoldDB" id="A0A132AI55"/>
<feature type="site" description="Histone H3K4me3 binding" evidence="7">
    <location>
        <position position="270"/>
    </location>
</feature>
<dbReference type="SMART" id="SM01408">
    <property type="entry name" value="ING"/>
    <property type="match status" value="1"/>
</dbReference>
<dbReference type="Proteomes" id="UP000070412">
    <property type="component" value="Unassembled WGS sequence"/>
</dbReference>
<feature type="site" description="Histone H3K4me3 binding" evidence="7">
    <location>
        <position position="255"/>
    </location>
</feature>
<feature type="binding site" evidence="8">
    <location>
        <position position="256"/>
    </location>
    <ligand>
        <name>Zn(2+)</name>
        <dbReference type="ChEBI" id="CHEBI:29105"/>
        <label>1</label>
    </ligand>
</feature>
<evidence type="ECO:0000313" key="16">
    <source>
        <dbReference type="Proteomes" id="UP000070412"/>
    </source>
</evidence>
<dbReference type="PANTHER" id="PTHR10333:SF89">
    <property type="entry name" value="INHIBITOR OF GROWTH PROTEIN"/>
    <property type="match status" value="1"/>
</dbReference>
<feature type="compositionally biased region" description="Basic and acidic residues" evidence="11">
    <location>
        <begin position="227"/>
        <end position="238"/>
    </location>
</feature>
<reference evidence="13" key="3">
    <citation type="submission" date="2020-01" db="EMBL/GenBank/DDBJ databases">
        <authorList>
            <person name="Korhonen P.K.K."/>
            <person name="Guangxu M.G."/>
            <person name="Wang T.W."/>
            <person name="Stroehlein A.J.S."/>
            <person name="Young N.D."/>
            <person name="Ang C.-S.A."/>
            <person name="Fernando D.W.F."/>
            <person name="Lu H.L."/>
            <person name="Taylor S.T."/>
            <person name="Ehtesham M.E.M."/>
            <person name="Najaraj S.H.N."/>
            <person name="Harsha G.H.G."/>
            <person name="Madugundu A.M."/>
            <person name="Renuse S.R."/>
            <person name="Holt D.H."/>
            <person name="Pandey A.P."/>
            <person name="Papenfuss A.P."/>
            <person name="Gasser R.B.G."/>
            <person name="Fischer K.F."/>
        </authorList>
    </citation>
    <scope>NUCLEOTIDE SEQUENCE</scope>
    <source>
        <strain evidence="13">SSS_KF_BRIS2020</strain>
    </source>
</reference>
<keyword evidence="16" id="KW-1185">Reference proteome</keyword>
<gene>
    <name evidence="14" type="ORF">QR98_0092480</name>
    <name evidence="13" type="ORF">SSS_2614</name>
</gene>
<dbReference type="InterPro" id="IPR028651">
    <property type="entry name" value="ING_fam"/>
</dbReference>
<feature type="compositionally biased region" description="Low complexity" evidence="11">
    <location>
        <begin position="197"/>
        <end position="207"/>
    </location>
</feature>
<dbReference type="Proteomes" id="UP000616769">
    <property type="component" value="Unassembled WGS sequence"/>
</dbReference>
<feature type="domain" description="PHD-type" evidence="12">
    <location>
        <begin position="253"/>
        <end position="302"/>
    </location>
</feature>
<evidence type="ECO:0000256" key="8">
    <source>
        <dbReference type="PIRSR" id="PIRSR628651-51"/>
    </source>
</evidence>
<dbReference type="EMBL" id="JXLN01015562">
    <property type="protein sequence ID" value="KPM10688.1"/>
    <property type="molecule type" value="Genomic_DNA"/>
</dbReference>
<dbReference type="InterPro" id="IPR013083">
    <property type="entry name" value="Znf_RING/FYVE/PHD"/>
</dbReference>
<evidence type="ECO:0000313" key="17">
    <source>
        <dbReference type="Proteomes" id="UP000616769"/>
    </source>
</evidence>
<comment type="similarity">
    <text evidence="2 10">Belongs to the ING family.</text>
</comment>
<dbReference type="GO" id="GO:0006325">
    <property type="term" value="P:chromatin organization"/>
    <property type="evidence" value="ECO:0007669"/>
    <property type="project" value="UniProtKB-KW"/>
</dbReference>
<evidence type="ECO:0000313" key="13">
    <source>
        <dbReference type="EMBL" id="KAF7490411.1"/>
    </source>
</evidence>
<evidence type="ECO:0000256" key="10">
    <source>
        <dbReference type="RuleBase" id="RU361213"/>
    </source>
</evidence>
<evidence type="ECO:0000259" key="12">
    <source>
        <dbReference type="PROSITE" id="PS50016"/>
    </source>
</evidence>